<proteinExistence type="predicted"/>
<organism evidence="2">
    <name type="scientific">marine sediment metagenome</name>
    <dbReference type="NCBI Taxonomy" id="412755"/>
    <lineage>
        <taxon>unclassified sequences</taxon>
        <taxon>metagenomes</taxon>
        <taxon>ecological metagenomes</taxon>
    </lineage>
</organism>
<reference evidence="2" key="1">
    <citation type="journal article" date="2015" name="Nature">
        <title>Complex archaea that bridge the gap between prokaryotes and eukaryotes.</title>
        <authorList>
            <person name="Spang A."/>
            <person name="Saw J.H."/>
            <person name="Jorgensen S.L."/>
            <person name="Zaremba-Niedzwiedzka K."/>
            <person name="Martijn J."/>
            <person name="Lind A.E."/>
            <person name="van Eijk R."/>
            <person name="Schleper C."/>
            <person name="Guy L."/>
            <person name="Ettema T.J."/>
        </authorList>
    </citation>
    <scope>NUCLEOTIDE SEQUENCE</scope>
</reference>
<feature type="region of interest" description="Disordered" evidence="1">
    <location>
        <begin position="1"/>
        <end position="25"/>
    </location>
</feature>
<protein>
    <submittedName>
        <fullName evidence="2">Uncharacterized protein</fullName>
    </submittedName>
</protein>
<evidence type="ECO:0000256" key="1">
    <source>
        <dbReference type="SAM" id="MobiDB-lite"/>
    </source>
</evidence>
<dbReference type="AlphaFoldDB" id="A0A0F9GHD4"/>
<sequence length="109" mass="12547">MAEHREFDSGATRDTENGKPDYEGSLSPIALERFAQYMLKHCDTPNGKRSTDNWQKGIPKPAYIKSAFRHLIAWWKCHRGAGTVDDLEEALCGLWFNVQGYLHEHLKEK</sequence>
<evidence type="ECO:0000313" key="2">
    <source>
        <dbReference type="EMBL" id="KKL98143.1"/>
    </source>
</evidence>
<comment type="caution">
    <text evidence="2">The sequence shown here is derived from an EMBL/GenBank/DDBJ whole genome shotgun (WGS) entry which is preliminary data.</text>
</comment>
<gene>
    <name evidence="2" type="ORF">LCGC14_1827380</name>
</gene>
<accession>A0A0F9GHD4</accession>
<feature type="compositionally biased region" description="Basic and acidic residues" evidence="1">
    <location>
        <begin position="1"/>
        <end position="22"/>
    </location>
</feature>
<dbReference type="EMBL" id="LAZR01017989">
    <property type="protein sequence ID" value="KKL98143.1"/>
    <property type="molecule type" value="Genomic_DNA"/>
</dbReference>
<name>A0A0F9GHD4_9ZZZZ</name>